<evidence type="ECO:0000256" key="3">
    <source>
        <dbReference type="ARBA" id="ARBA00022679"/>
    </source>
</evidence>
<protein>
    <recommendedName>
        <fullName evidence="7">UDP-3-O-acylglucosamine N-acyltransferase</fullName>
        <ecNumber evidence="7">2.3.1.191</ecNumber>
    </recommendedName>
</protein>
<dbReference type="Gene3D" id="3.40.1390.10">
    <property type="entry name" value="MurE/MurF, N-terminal domain"/>
    <property type="match status" value="1"/>
</dbReference>
<evidence type="ECO:0000256" key="6">
    <source>
        <dbReference type="ARBA" id="ARBA00023315"/>
    </source>
</evidence>
<sequence length="347" mass="36849">MAITLKQLAAEITNQTGLETEVIGDSNYAVTSIATLQNATKLQISFLANAKYKKYLAETQAGAVILSKAQRDDFAGNRIVMDNPYAGFAITAQVLDSTPLQSDGIHQTATVDPTAKLGLNVKIGANAVIAAHVVLGDDVVIGAGCYVGQGTMLGCRTQLMPNVTVYHTVKIGSDCTVHAGTVLGADGFGYAPLNVEGNQHWLKIPQVGRVVIGDHTEIGASTTIDRGAIEDTIIGCHVIIDNQIQIGHNVEIGDFTAIAAGTMIAGSTKIGKNVTIGGVCAISGHLTICDRTFITGRAFIMKDINEPSVYSSGMPATTNKEWRNNTARYRKLTELFDRVKKLEKSSD</sequence>
<comment type="pathway">
    <text evidence="7">Bacterial outer membrane biogenesis; LPS lipid A biosynthesis.</text>
</comment>
<dbReference type="InterPro" id="IPR007691">
    <property type="entry name" value="LpxD"/>
</dbReference>
<feature type="domain" description="UDP-3-O-[3-hydroxymyristoyl] glucosamine N-acyltransferase non-repeat region" evidence="8">
    <location>
        <begin position="28"/>
        <end position="93"/>
    </location>
</feature>
<dbReference type="CDD" id="cd03352">
    <property type="entry name" value="LbH_LpxD"/>
    <property type="match status" value="1"/>
</dbReference>
<keyword evidence="3 7" id="KW-0808">Transferase</keyword>
<keyword evidence="1 7" id="KW-0444">Lipid biosynthesis</keyword>
<name>A0ABT5FA61_9GAMM</name>
<comment type="caution">
    <text evidence="9">The sequence shown here is derived from an EMBL/GenBank/DDBJ whole genome shotgun (WGS) entry which is preliminary data.</text>
</comment>
<keyword evidence="5 7" id="KW-0443">Lipid metabolism</keyword>
<evidence type="ECO:0000259" key="8">
    <source>
        <dbReference type="Pfam" id="PF04613"/>
    </source>
</evidence>
<keyword evidence="10" id="KW-1185">Reference proteome</keyword>
<keyword evidence="2 7" id="KW-0441">Lipid A biosynthesis</keyword>
<dbReference type="EC" id="2.3.1.191" evidence="7"/>
<dbReference type="NCBIfam" id="NF002060">
    <property type="entry name" value="PRK00892.1"/>
    <property type="match status" value="1"/>
</dbReference>
<gene>
    <name evidence="7 9" type="primary">lpxD</name>
    <name evidence="9" type="ORF">PN838_06170</name>
</gene>
<feature type="active site" description="Proton acceptor" evidence="7">
    <location>
        <position position="248"/>
    </location>
</feature>
<dbReference type="PANTHER" id="PTHR43378">
    <property type="entry name" value="UDP-3-O-ACYLGLUCOSAMINE N-ACYLTRANSFERASE"/>
    <property type="match status" value="1"/>
</dbReference>
<dbReference type="InterPro" id="IPR011004">
    <property type="entry name" value="Trimer_LpxA-like_sf"/>
</dbReference>
<dbReference type="GO" id="GO:0103118">
    <property type="term" value="F:UDP-3-O-[(3R)-3-hydroxyacyl]-glucosamine N-acyltransferase activity"/>
    <property type="evidence" value="ECO:0007669"/>
    <property type="project" value="UniProtKB-EC"/>
</dbReference>
<evidence type="ECO:0000256" key="2">
    <source>
        <dbReference type="ARBA" id="ARBA00022556"/>
    </source>
</evidence>
<organism evidence="9 10">
    <name type="scientific">Psychrosphaera algicola</name>
    <dbReference type="NCBI Taxonomy" id="3023714"/>
    <lineage>
        <taxon>Bacteria</taxon>
        <taxon>Pseudomonadati</taxon>
        <taxon>Pseudomonadota</taxon>
        <taxon>Gammaproteobacteria</taxon>
        <taxon>Alteromonadales</taxon>
        <taxon>Pseudoalteromonadaceae</taxon>
        <taxon>Psychrosphaera</taxon>
    </lineage>
</organism>
<proteinExistence type="inferred from homology"/>
<comment type="subunit">
    <text evidence="7">Homotrimer.</text>
</comment>
<dbReference type="RefSeq" id="WP_272180046.1">
    <property type="nucleotide sequence ID" value="NZ_JAQOMS010000002.1"/>
</dbReference>
<dbReference type="HAMAP" id="MF_00523">
    <property type="entry name" value="LpxD"/>
    <property type="match status" value="1"/>
</dbReference>
<dbReference type="Gene3D" id="1.20.5.170">
    <property type="match status" value="1"/>
</dbReference>
<keyword evidence="6 7" id="KW-0012">Acyltransferase</keyword>
<evidence type="ECO:0000256" key="5">
    <source>
        <dbReference type="ARBA" id="ARBA00023098"/>
    </source>
</evidence>
<evidence type="ECO:0000313" key="9">
    <source>
        <dbReference type="EMBL" id="MDC2888420.1"/>
    </source>
</evidence>
<evidence type="ECO:0000256" key="4">
    <source>
        <dbReference type="ARBA" id="ARBA00022737"/>
    </source>
</evidence>
<dbReference type="Pfam" id="PF04613">
    <property type="entry name" value="LpxD"/>
    <property type="match status" value="1"/>
</dbReference>
<evidence type="ECO:0000256" key="7">
    <source>
        <dbReference type="HAMAP-Rule" id="MF_00523"/>
    </source>
</evidence>
<keyword evidence="4 7" id="KW-0677">Repeat</keyword>
<dbReference type="InterPro" id="IPR001451">
    <property type="entry name" value="Hexapep"/>
</dbReference>
<dbReference type="EMBL" id="JAQOMS010000002">
    <property type="protein sequence ID" value="MDC2888420.1"/>
    <property type="molecule type" value="Genomic_DNA"/>
</dbReference>
<evidence type="ECO:0000313" key="10">
    <source>
        <dbReference type="Proteomes" id="UP001528411"/>
    </source>
</evidence>
<dbReference type="NCBIfam" id="TIGR01853">
    <property type="entry name" value="lipid_A_lpxD"/>
    <property type="match status" value="1"/>
</dbReference>
<dbReference type="SUPFAM" id="SSF51161">
    <property type="entry name" value="Trimeric LpxA-like enzymes"/>
    <property type="match status" value="1"/>
</dbReference>
<dbReference type="InterPro" id="IPR020573">
    <property type="entry name" value="UDP_GlcNAc_AcTrfase_non-rep"/>
</dbReference>
<reference evidence="9 10" key="1">
    <citation type="submission" date="2023-01" db="EMBL/GenBank/DDBJ databases">
        <title>Psychrosphaera sp. nov., isolated from marine algae.</title>
        <authorList>
            <person name="Bayburt H."/>
            <person name="Choi B.J."/>
            <person name="Kim J.M."/>
            <person name="Choi D.G."/>
            <person name="Jeon C.O."/>
        </authorList>
    </citation>
    <scope>NUCLEOTIDE SEQUENCE [LARGE SCALE GENOMIC DNA]</scope>
    <source>
        <strain evidence="9 10">G1-22</strain>
    </source>
</reference>
<dbReference type="PANTHER" id="PTHR43378:SF2">
    <property type="entry name" value="UDP-3-O-ACYLGLUCOSAMINE N-ACYLTRANSFERASE 1, MITOCHONDRIAL-RELATED"/>
    <property type="match status" value="1"/>
</dbReference>
<comment type="catalytic activity">
    <reaction evidence="7">
        <text>a UDP-3-O-[(3R)-3-hydroxyacyl]-alpha-D-glucosamine + a (3R)-hydroxyacyl-[ACP] = a UDP-2-N,3-O-bis[(3R)-3-hydroxyacyl]-alpha-D-glucosamine + holo-[ACP] + H(+)</text>
        <dbReference type="Rhea" id="RHEA:53836"/>
        <dbReference type="Rhea" id="RHEA-COMP:9685"/>
        <dbReference type="Rhea" id="RHEA-COMP:9945"/>
        <dbReference type="ChEBI" id="CHEBI:15378"/>
        <dbReference type="ChEBI" id="CHEBI:64479"/>
        <dbReference type="ChEBI" id="CHEBI:78827"/>
        <dbReference type="ChEBI" id="CHEBI:137740"/>
        <dbReference type="ChEBI" id="CHEBI:137748"/>
        <dbReference type="EC" id="2.3.1.191"/>
    </reaction>
</comment>
<dbReference type="Proteomes" id="UP001528411">
    <property type="component" value="Unassembled WGS sequence"/>
</dbReference>
<evidence type="ECO:0000256" key="1">
    <source>
        <dbReference type="ARBA" id="ARBA00022516"/>
    </source>
</evidence>
<comment type="function">
    <text evidence="7">Catalyzes the N-acylation of UDP-3-O-acylglucosamine using 3-hydroxyacyl-ACP as the acyl donor. Is involved in the biosynthesis of lipid A, a phosphorylated glycolipid that anchors the lipopolysaccharide to the outer membrane of the cell.</text>
</comment>
<dbReference type="Pfam" id="PF00132">
    <property type="entry name" value="Hexapep"/>
    <property type="match status" value="3"/>
</dbReference>
<dbReference type="Gene3D" id="2.160.10.10">
    <property type="entry name" value="Hexapeptide repeat proteins"/>
    <property type="match status" value="1"/>
</dbReference>
<accession>A0ABT5FA61</accession>
<comment type="similarity">
    <text evidence="7">Belongs to the transferase hexapeptide repeat family. LpxD subfamily.</text>
</comment>